<accession>A0A422LT26</accession>
<comment type="caution">
    <text evidence="2">The sequence shown here is derived from an EMBL/GenBank/DDBJ whole genome shotgun (WGS) entry which is preliminary data.</text>
</comment>
<name>A0A422LT26_LACPA</name>
<dbReference type="Proteomes" id="UP000284716">
    <property type="component" value="Unassembled WGS sequence"/>
</dbReference>
<organism evidence="2 3">
    <name type="scientific">Lacticaseibacillus paracasei</name>
    <name type="common">Lactobacillus paracasei</name>
    <dbReference type="NCBI Taxonomy" id="1597"/>
    <lineage>
        <taxon>Bacteria</taxon>
        <taxon>Bacillati</taxon>
        <taxon>Bacillota</taxon>
        <taxon>Bacilli</taxon>
        <taxon>Lactobacillales</taxon>
        <taxon>Lactobacillaceae</taxon>
        <taxon>Lacticaseibacillus</taxon>
    </lineage>
</organism>
<evidence type="ECO:0000256" key="1">
    <source>
        <dbReference type="SAM" id="MobiDB-lite"/>
    </source>
</evidence>
<proteinExistence type="predicted"/>
<protein>
    <submittedName>
        <fullName evidence="2">Uncharacterized protein</fullName>
    </submittedName>
</protein>
<reference evidence="2 3" key="1">
    <citation type="journal article" date="2018" name="Front. Microbiol.">
        <title>Conversion of Methionine to Cysteine in Lactobacillus paracasei Depends on the Highly Mobile cysK-ctl-cysE Gene Cluster.</title>
        <authorList>
            <person name="Wuthrich D."/>
            <person name="Irmler S."/>
            <person name="Berthoud H."/>
            <person name="Guggenbuhl B."/>
            <person name="Eugster E."/>
            <person name="Bruggmann R."/>
        </authorList>
    </citation>
    <scope>NUCLEOTIDE SEQUENCE [LARGE SCALE GENOMIC DNA]</scope>
    <source>
        <strain evidence="2 3">FAM18157</strain>
    </source>
</reference>
<dbReference type="AlphaFoldDB" id="A0A422LT26"/>
<feature type="compositionally biased region" description="Acidic residues" evidence="1">
    <location>
        <begin position="118"/>
        <end position="129"/>
    </location>
</feature>
<evidence type="ECO:0000313" key="3">
    <source>
        <dbReference type="Proteomes" id="UP000284716"/>
    </source>
</evidence>
<evidence type="ECO:0000313" key="2">
    <source>
        <dbReference type="EMBL" id="RND76942.1"/>
    </source>
</evidence>
<feature type="region of interest" description="Disordered" evidence="1">
    <location>
        <begin position="118"/>
        <end position="139"/>
    </location>
</feature>
<sequence>MTNSSVGFPQFYQIQQILDRFLAKFIFTRNQYQPIIDKLEDVSPKEQHRLTKKYQHEINMYQTAVLHLQNRDFNPLLTNEEMASVITDQEKTLRSLEKSLKQQTIMVNKWEDIADLMDDLQGEPPQEEQEQQHHHDIER</sequence>
<dbReference type="EMBL" id="LKFS01000147">
    <property type="protein sequence ID" value="RND76942.1"/>
    <property type="molecule type" value="Genomic_DNA"/>
</dbReference>
<feature type="compositionally biased region" description="Basic and acidic residues" evidence="1">
    <location>
        <begin position="130"/>
        <end position="139"/>
    </location>
</feature>
<gene>
    <name evidence="2" type="ORF">FAM18157_02940</name>
</gene>